<dbReference type="PRINTS" id="PR00344">
    <property type="entry name" value="BCTRLSENSOR"/>
</dbReference>
<keyword evidence="5" id="KW-0547">Nucleotide-binding</keyword>
<accession>A0A1N6V045</accession>
<keyword evidence="6" id="KW-0418">Kinase</keyword>
<dbReference type="Gene3D" id="3.30.565.10">
    <property type="entry name" value="Histidine kinase-like ATPase, C-terminal domain"/>
    <property type="match status" value="1"/>
</dbReference>
<feature type="domain" description="Histidine kinase" evidence="9">
    <location>
        <begin position="294"/>
        <end position="521"/>
    </location>
</feature>
<dbReference type="SUPFAM" id="SSF47384">
    <property type="entry name" value="Homodimeric domain of signal transducing histidine kinase"/>
    <property type="match status" value="1"/>
</dbReference>
<evidence type="ECO:0000259" key="10">
    <source>
        <dbReference type="PROSITE" id="PS50112"/>
    </source>
</evidence>
<dbReference type="InterPro" id="IPR000014">
    <property type="entry name" value="PAS"/>
</dbReference>
<evidence type="ECO:0000256" key="2">
    <source>
        <dbReference type="ARBA" id="ARBA00012438"/>
    </source>
</evidence>
<dbReference type="InterPro" id="IPR001610">
    <property type="entry name" value="PAC"/>
</dbReference>
<dbReference type="PROSITE" id="PS50112">
    <property type="entry name" value="PAS"/>
    <property type="match status" value="2"/>
</dbReference>
<evidence type="ECO:0000256" key="1">
    <source>
        <dbReference type="ARBA" id="ARBA00000085"/>
    </source>
</evidence>
<evidence type="ECO:0000256" key="4">
    <source>
        <dbReference type="ARBA" id="ARBA00022679"/>
    </source>
</evidence>
<dbReference type="OrthoDB" id="5389366at2"/>
<gene>
    <name evidence="12" type="ORF">SAMN05421829_10695</name>
</gene>
<dbReference type="PANTHER" id="PTHR43065">
    <property type="entry name" value="SENSOR HISTIDINE KINASE"/>
    <property type="match status" value="1"/>
</dbReference>
<dbReference type="EMBL" id="FTMD01000006">
    <property type="protein sequence ID" value="SIQ70916.1"/>
    <property type="molecule type" value="Genomic_DNA"/>
</dbReference>
<dbReference type="InterPro" id="IPR035965">
    <property type="entry name" value="PAS-like_dom_sf"/>
</dbReference>
<dbReference type="SUPFAM" id="SSF55785">
    <property type="entry name" value="PYP-like sensor domain (PAS domain)"/>
    <property type="match status" value="2"/>
</dbReference>
<evidence type="ECO:0000256" key="8">
    <source>
        <dbReference type="ARBA" id="ARBA00023012"/>
    </source>
</evidence>
<evidence type="ECO:0000259" key="9">
    <source>
        <dbReference type="PROSITE" id="PS50109"/>
    </source>
</evidence>
<dbReference type="Pfam" id="PF00512">
    <property type="entry name" value="HisKA"/>
    <property type="match status" value="1"/>
</dbReference>
<dbReference type="EC" id="2.7.13.3" evidence="2"/>
<reference evidence="13" key="1">
    <citation type="submission" date="2017-01" db="EMBL/GenBank/DDBJ databases">
        <authorList>
            <person name="Varghese N."/>
            <person name="Submissions S."/>
        </authorList>
    </citation>
    <scope>NUCLEOTIDE SEQUENCE [LARGE SCALE GENOMIC DNA]</scope>
    <source>
        <strain evidence="13">ATCC 51758</strain>
    </source>
</reference>
<dbReference type="InterPro" id="IPR036097">
    <property type="entry name" value="HisK_dim/P_sf"/>
</dbReference>
<dbReference type="PROSITE" id="PS50109">
    <property type="entry name" value="HIS_KIN"/>
    <property type="match status" value="1"/>
</dbReference>
<dbReference type="Pfam" id="PF02518">
    <property type="entry name" value="HATPase_c"/>
    <property type="match status" value="1"/>
</dbReference>
<dbReference type="SMART" id="SM00387">
    <property type="entry name" value="HATPase_c"/>
    <property type="match status" value="1"/>
</dbReference>
<keyword evidence="13" id="KW-1185">Reference proteome</keyword>
<dbReference type="CDD" id="cd00082">
    <property type="entry name" value="HisKA"/>
    <property type="match status" value="1"/>
</dbReference>
<keyword evidence="4" id="KW-0808">Transferase</keyword>
<dbReference type="SMART" id="SM00091">
    <property type="entry name" value="PAS"/>
    <property type="match status" value="2"/>
</dbReference>
<evidence type="ECO:0000256" key="7">
    <source>
        <dbReference type="ARBA" id="ARBA00022840"/>
    </source>
</evidence>
<dbReference type="SUPFAM" id="SSF55874">
    <property type="entry name" value="ATPase domain of HSP90 chaperone/DNA topoisomerase II/histidine kinase"/>
    <property type="match status" value="1"/>
</dbReference>
<evidence type="ECO:0000313" key="12">
    <source>
        <dbReference type="EMBL" id="SIQ70916.1"/>
    </source>
</evidence>
<dbReference type="InterPro" id="IPR004358">
    <property type="entry name" value="Sig_transdc_His_kin-like_C"/>
</dbReference>
<evidence type="ECO:0000259" key="11">
    <source>
        <dbReference type="PROSITE" id="PS50113"/>
    </source>
</evidence>
<dbReference type="CDD" id="cd00130">
    <property type="entry name" value="PAS"/>
    <property type="match status" value="2"/>
</dbReference>
<feature type="domain" description="PAC" evidence="11">
    <location>
        <begin position="222"/>
        <end position="274"/>
    </location>
</feature>
<feature type="domain" description="PAS" evidence="10">
    <location>
        <begin position="13"/>
        <end position="71"/>
    </location>
</feature>
<dbReference type="InterPro" id="IPR005467">
    <property type="entry name" value="His_kinase_dom"/>
</dbReference>
<dbReference type="STRING" id="34027.SAMN05421829_10695"/>
<dbReference type="SMART" id="SM00388">
    <property type="entry name" value="HisKA"/>
    <property type="match status" value="1"/>
</dbReference>
<dbReference type="Gene3D" id="3.30.450.20">
    <property type="entry name" value="PAS domain"/>
    <property type="match status" value="2"/>
</dbReference>
<evidence type="ECO:0000256" key="6">
    <source>
        <dbReference type="ARBA" id="ARBA00022777"/>
    </source>
</evidence>
<evidence type="ECO:0000256" key="3">
    <source>
        <dbReference type="ARBA" id="ARBA00022553"/>
    </source>
</evidence>
<feature type="domain" description="PAS" evidence="10">
    <location>
        <begin position="149"/>
        <end position="193"/>
    </location>
</feature>
<dbReference type="GO" id="GO:0005524">
    <property type="term" value="F:ATP binding"/>
    <property type="evidence" value="ECO:0007669"/>
    <property type="project" value="UniProtKB-KW"/>
</dbReference>
<keyword evidence="3" id="KW-0597">Phosphoprotein</keyword>
<evidence type="ECO:0000313" key="13">
    <source>
        <dbReference type="Proteomes" id="UP000186819"/>
    </source>
</evidence>
<comment type="catalytic activity">
    <reaction evidence="1">
        <text>ATP + protein L-histidine = ADP + protein N-phospho-L-histidine.</text>
        <dbReference type="EC" id="2.7.13.3"/>
    </reaction>
</comment>
<dbReference type="AlphaFoldDB" id="A0A1N6V045"/>
<dbReference type="InterPro" id="IPR003661">
    <property type="entry name" value="HisK_dim/P_dom"/>
</dbReference>
<evidence type="ECO:0000256" key="5">
    <source>
        <dbReference type="ARBA" id="ARBA00022741"/>
    </source>
</evidence>
<dbReference type="SMART" id="SM00086">
    <property type="entry name" value="PAC"/>
    <property type="match status" value="2"/>
</dbReference>
<sequence>MADQQQSMRESRGHDDLSPLFDIMLEGVVVRDGAGRITACNRTAQQIYGLSAAELEGHTAESLPVGFLHEDGSSCPPDLHPAMVTLRTGLPQRGVVMGIAHPGQDPVWIQVNSQPIADATGRITSVITSFADITPIKRAEDALRASEARSRTLAEAIAQSGCAVIITDGDGRIEYVNPACCKAYGYTEEELIGARPSIFKSGETTQEEYASLWRTILAGETWRGEMSNRSRDGRLIREAVSVSPVRDECGEVRHFVALKEDITQLRDDERRRHELFERVARLERMELVATLAGGIAHDFNNVLAAILGYSQLAATQLKQDGGQARVLKYVEEIRSAGQRARELIQQLLSFRRGGAVQPGSSELAQIGREAVGLLRATLPDTLAVVADIDPGLPRLSVDPAHLHQIMMNLLINARDAIAGIGTIRLTAHRASFDGMQRCDSCGHEFMGDYVAITVTDVGVGIAPEHREKLFEPFFTTKDVGQGTGMGLAVVHTMTHLYDGHVRVESEPGKGTAVQVMLPARLLREGGLA</sequence>
<keyword evidence="8" id="KW-0902">Two-component regulatory system</keyword>
<dbReference type="InterPro" id="IPR000700">
    <property type="entry name" value="PAS-assoc_C"/>
</dbReference>
<name>A0A1N6V045_9RHOO</name>
<dbReference type="Proteomes" id="UP000186819">
    <property type="component" value="Unassembled WGS sequence"/>
</dbReference>
<dbReference type="InterPro" id="IPR003594">
    <property type="entry name" value="HATPase_dom"/>
</dbReference>
<feature type="domain" description="PAC" evidence="11">
    <location>
        <begin position="93"/>
        <end position="145"/>
    </location>
</feature>
<dbReference type="NCBIfam" id="TIGR00229">
    <property type="entry name" value="sensory_box"/>
    <property type="match status" value="1"/>
</dbReference>
<dbReference type="Gene3D" id="1.10.287.130">
    <property type="match status" value="1"/>
</dbReference>
<proteinExistence type="predicted"/>
<dbReference type="Pfam" id="PF13426">
    <property type="entry name" value="PAS_9"/>
    <property type="match status" value="2"/>
</dbReference>
<dbReference type="GO" id="GO:0000155">
    <property type="term" value="F:phosphorelay sensor kinase activity"/>
    <property type="evidence" value="ECO:0007669"/>
    <property type="project" value="InterPro"/>
</dbReference>
<protein>
    <recommendedName>
        <fullName evidence="2">histidine kinase</fullName>
        <ecNumber evidence="2">2.7.13.3</ecNumber>
    </recommendedName>
</protein>
<organism evidence="12 13">
    <name type="scientific">Aromatoleum tolulyticum</name>
    <dbReference type="NCBI Taxonomy" id="34027"/>
    <lineage>
        <taxon>Bacteria</taxon>
        <taxon>Pseudomonadati</taxon>
        <taxon>Pseudomonadota</taxon>
        <taxon>Betaproteobacteria</taxon>
        <taxon>Rhodocyclales</taxon>
        <taxon>Rhodocyclaceae</taxon>
        <taxon>Aromatoleum</taxon>
    </lineage>
</organism>
<keyword evidence="7" id="KW-0067">ATP-binding</keyword>
<dbReference type="InterPro" id="IPR036890">
    <property type="entry name" value="HATPase_C_sf"/>
</dbReference>
<dbReference type="PANTHER" id="PTHR43065:SF46">
    <property type="entry name" value="C4-DICARBOXYLATE TRANSPORT SENSOR PROTEIN DCTB"/>
    <property type="match status" value="1"/>
</dbReference>
<dbReference type="PROSITE" id="PS50113">
    <property type="entry name" value="PAC"/>
    <property type="match status" value="2"/>
</dbReference>